<evidence type="ECO:0000256" key="3">
    <source>
        <dbReference type="ARBA" id="ARBA00022723"/>
    </source>
</evidence>
<organism evidence="8 9">
    <name type="scientific">Mycoplana azooxidifex</name>
    <dbReference type="NCBI Taxonomy" id="1636188"/>
    <lineage>
        <taxon>Bacteria</taxon>
        <taxon>Pseudomonadati</taxon>
        <taxon>Pseudomonadota</taxon>
        <taxon>Alphaproteobacteria</taxon>
        <taxon>Hyphomicrobiales</taxon>
        <taxon>Rhizobiaceae</taxon>
        <taxon>Mycoplana</taxon>
    </lineage>
</organism>
<dbReference type="GO" id="GO:0003987">
    <property type="term" value="F:acetate-CoA ligase activity"/>
    <property type="evidence" value="ECO:0007669"/>
    <property type="project" value="UniProtKB-EC"/>
</dbReference>
<dbReference type="GO" id="GO:0006637">
    <property type="term" value="P:acyl-CoA metabolic process"/>
    <property type="evidence" value="ECO:0007669"/>
    <property type="project" value="TreeGrafter"/>
</dbReference>
<accession>A0A7W6D4R4</accession>
<dbReference type="InterPro" id="IPR045851">
    <property type="entry name" value="AMP-bd_C_sf"/>
</dbReference>
<dbReference type="AlphaFoldDB" id="A0A7W6D4R4"/>
<evidence type="ECO:0000256" key="5">
    <source>
        <dbReference type="ARBA" id="ARBA00022840"/>
    </source>
</evidence>
<dbReference type="GO" id="GO:0005524">
    <property type="term" value="F:ATP binding"/>
    <property type="evidence" value="ECO:0007669"/>
    <property type="project" value="UniProtKB-KW"/>
</dbReference>
<keyword evidence="5" id="KW-0067">ATP-binding</keyword>
<feature type="domain" description="AMP-binding enzyme C-terminal" evidence="7">
    <location>
        <begin position="451"/>
        <end position="529"/>
    </location>
</feature>
<evidence type="ECO:0000256" key="4">
    <source>
        <dbReference type="ARBA" id="ARBA00022741"/>
    </source>
</evidence>
<dbReference type="PANTHER" id="PTHR43605:SF10">
    <property type="entry name" value="ACYL-COA SYNTHETASE MEDIUM CHAIN FAMILY MEMBER 3"/>
    <property type="match status" value="1"/>
</dbReference>
<proteinExistence type="inferred from homology"/>
<evidence type="ECO:0000259" key="6">
    <source>
        <dbReference type="Pfam" id="PF00501"/>
    </source>
</evidence>
<keyword evidence="9" id="KW-1185">Reference proteome</keyword>
<feature type="domain" description="AMP-dependent synthetase/ligase" evidence="6">
    <location>
        <begin position="31"/>
        <end position="401"/>
    </location>
</feature>
<evidence type="ECO:0000259" key="7">
    <source>
        <dbReference type="Pfam" id="PF13193"/>
    </source>
</evidence>
<dbReference type="PANTHER" id="PTHR43605">
    <property type="entry name" value="ACYL-COENZYME A SYNTHETASE"/>
    <property type="match status" value="1"/>
</dbReference>
<sequence length="551" mass="59820">MLAERTTYEALYSDFRWEIPERFNIGTAVADRWAERDPDRICLQHFCPDGNHLSLTYGALAERSSAFAGGLAASGVRPGDRVAILLPQGFETVIAHLALYKLGAIALPLALLFGAEALEFRLRDAGVRAVVTNAFGLKRLAEIRGRLEELSLVVLVDGDGTEGTVSLEALEALGKGAFTPIDSSPDDPALMIYTSGTTGPPKGALHGHRVLLGHVPGFQMHHEFLPQPGDRIWTPADWAWAGGLLNALLPALFLGVPVVSSPGQKFDPHMAYRIMAEMDVRNAFIPPTALRLMKSVEEPLKHYRLNLRTIGTAGESLGRETWEWVRRTLGITINEFYGQTECNIVIGSIGRLGVSRPGPIGKAVPGHTVAIIDAEGRTLPPGSAGQIAVRRPDPVMFLGYWNNEAATERKFIGDWMTTGDLGRMDEEGYITFIGRDDDVITSSGYRIGPSEVEDCLAGHPAVQLAAVVGKPDPVRTEIVKAYVMLRQGFSASEALAAEIGAWVKMRLSMHEYPREVAFVDSLPLTTSGKVIRRFLRERAVAEALSADPAGA</sequence>
<dbReference type="GO" id="GO:0015645">
    <property type="term" value="F:fatty acid ligase activity"/>
    <property type="evidence" value="ECO:0007669"/>
    <property type="project" value="TreeGrafter"/>
</dbReference>
<dbReference type="RefSeq" id="WP_183802719.1">
    <property type="nucleotide sequence ID" value="NZ_JACIEE010000004.1"/>
</dbReference>
<dbReference type="GO" id="GO:0046872">
    <property type="term" value="F:metal ion binding"/>
    <property type="evidence" value="ECO:0007669"/>
    <property type="project" value="UniProtKB-KW"/>
</dbReference>
<keyword evidence="2 8" id="KW-0436">Ligase</keyword>
<dbReference type="Gene3D" id="3.30.300.30">
    <property type="match status" value="1"/>
</dbReference>
<dbReference type="SUPFAM" id="SSF56801">
    <property type="entry name" value="Acetyl-CoA synthetase-like"/>
    <property type="match status" value="1"/>
</dbReference>
<dbReference type="EMBL" id="JACIEE010000004">
    <property type="protein sequence ID" value="MBB3976718.1"/>
    <property type="molecule type" value="Genomic_DNA"/>
</dbReference>
<dbReference type="InterPro" id="IPR000873">
    <property type="entry name" value="AMP-dep_synth/lig_dom"/>
</dbReference>
<dbReference type="Pfam" id="PF13193">
    <property type="entry name" value="AMP-binding_C"/>
    <property type="match status" value="1"/>
</dbReference>
<dbReference type="InterPro" id="IPR042099">
    <property type="entry name" value="ANL_N_sf"/>
</dbReference>
<dbReference type="PROSITE" id="PS00455">
    <property type="entry name" value="AMP_BINDING"/>
    <property type="match status" value="1"/>
</dbReference>
<dbReference type="GO" id="GO:0006633">
    <property type="term" value="P:fatty acid biosynthetic process"/>
    <property type="evidence" value="ECO:0007669"/>
    <property type="project" value="TreeGrafter"/>
</dbReference>
<dbReference type="Proteomes" id="UP000574761">
    <property type="component" value="Unassembled WGS sequence"/>
</dbReference>
<comment type="similarity">
    <text evidence="1">Belongs to the ATP-dependent AMP-binding enzyme family.</text>
</comment>
<dbReference type="Gene3D" id="3.40.50.12780">
    <property type="entry name" value="N-terminal domain of ligase-like"/>
    <property type="match status" value="1"/>
</dbReference>
<dbReference type="InterPro" id="IPR051087">
    <property type="entry name" value="Mitochondrial_ACSM"/>
</dbReference>
<dbReference type="Pfam" id="PF00501">
    <property type="entry name" value="AMP-binding"/>
    <property type="match status" value="1"/>
</dbReference>
<comment type="caution">
    <text evidence="8">The sequence shown here is derived from an EMBL/GenBank/DDBJ whole genome shotgun (WGS) entry which is preliminary data.</text>
</comment>
<dbReference type="InterPro" id="IPR020845">
    <property type="entry name" value="AMP-binding_CS"/>
</dbReference>
<keyword evidence="3" id="KW-0479">Metal-binding</keyword>
<name>A0A7W6D4R4_9HYPH</name>
<dbReference type="EC" id="6.2.1.1" evidence="8"/>
<gene>
    <name evidence="8" type="ORF">GGQ64_001918</name>
</gene>
<dbReference type="InterPro" id="IPR025110">
    <property type="entry name" value="AMP-bd_C"/>
</dbReference>
<dbReference type="GO" id="GO:0004321">
    <property type="term" value="F:fatty-acyl-CoA synthase activity"/>
    <property type="evidence" value="ECO:0007669"/>
    <property type="project" value="TreeGrafter"/>
</dbReference>
<evidence type="ECO:0000256" key="2">
    <source>
        <dbReference type="ARBA" id="ARBA00022598"/>
    </source>
</evidence>
<evidence type="ECO:0000256" key="1">
    <source>
        <dbReference type="ARBA" id="ARBA00006432"/>
    </source>
</evidence>
<protein>
    <submittedName>
        <fullName evidence="8">Acetyl-CoA synthetase</fullName>
        <ecNumber evidence="8">6.2.1.1</ecNumber>
    </submittedName>
</protein>
<keyword evidence="4" id="KW-0547">Nucleotide-binding</keyword>
<dbReference type="FunFam" id="3.30.300.30:FF:000005">
    <property type="entry name" value="Acyl-coenzyme A synthetase ACSM5, mitochondrial"/>
    <property type="match status" value="1"/>
</dbReference>
<evidence type="ECO:0000313" key="8">
    <source>
        <dbReference type="EMBL" id="MBB3976718.1"/>
    </source>
</evidence>
<reference evidence="8 9" key="1">
    <citation type="submission" date="2020-08" db="EMBL/GenBank/DDBJ databases">
        <title>Genomic Encyclopedia of Type Strains, Phase IV (KMG-IV): sequencing the most valuable type-strain genomes for metagenomic binning, comparative biology and taxonomic classification.</title>
        <authorList>
            <person name="Goeker M."/>
        </authorList>
    </citation>
    <scope>NUCLEOTIDE SEQUENCE [LARGE SCALE GENOMIC DNA]</scope>
    <source>
        <strain evidence="8 9">DSM 100211</strain>
    </source>
</reference>
<evidence type="ECO:0000313" key="9">
    <source>
        <dbReference type="Proteomes" id="UP000574761"/>
    </source>
</evidence>